<organism evidence="1 2">
    <name type="scientific">Pandoraea terrigena</name>
    <dbReference type="NCBI Taxonomy" id="2508292"/>
    <lineage>
        <taxon>Bacteria</taxon>
        <taxon>Pseudomonadati</taxon>
        <taxon>Pseudomonadota</taxon>
        <taxon>Betaproteobacteria</taxon>
        <taxon>Burkholderiales</taxon>
        <taxon>Burkholderiaceae</taxon>
        <taxon>Pandoraea</taxon>
    </lineage>
</organism>
<reference evidence="1 2" key="1">
    <citation type="submission" date="2019-08" db="EMBL/GenBank/DDBJ databases">
        <authorList>
            <person name="Peeters C."/>
        </authorList>
    </citation>
    <scope>NUCLEOTIDE SEQUENCE [LARGE SCALE GENOMIC DNA]</scope>
    <source>
        <strain evidence="1 2">LMG 31013</strain>
    </source>
</reference>
<dbReference type="AlphaFoldDB" id="A0A5E4WY54"/>
<proteinExistence type="predicted"/>
<evidence type="ECO:0000313" key="2">
    <source>
        <dbReference type="Proteomes" id="UP000334380"/>
    </source>
</evidence>
<sequence>MYIMLNYECDVALAFLPYQFAQIRSKILKECSHKKDEEVLYERSCHRGNASAAFLTQPTPVASVKMRT</sequence>
<gene>
    <name evidence="1" type="ORF">PTE31013_03517</name>
</gene>
<dbReference type="Proteomes" id="UP000334380">
    <property type="component" value="Unassembled WGS sequence"/>
</dbReference>
<protein>
    <submittedName>
        <fullName evidence="1">Uncharacterized protein</fullName>
    </submittedName>
</protein>
<keyword evidence="2" id="KW-1185">Reference proteome</keyword>
<dbReference type="EMBL" id="CABPRU010000009">
    <property type="protein sequence ID" value="VVE28045.1"/>
    <property type="molecule type" value="Genomic_DNA"/>
</dbReference>
<accession>A0A5E4WY54</accession>
<name>A0A5E4WY54_9BURK</name>
<evidence type="ECO:0000313" key="1">
    <source>
        <dbReference type="EMBL" id="VVE28045.1"/>
    </source>
</evidence>